<accession>A0A9E7MP88</accession>
<gene>
    <name evidence="1" type="ORF">KABACHOK_02040</name>
</gene>
<evidence type="ECO:0000313" key="1">
    <source>
        <dbReference type="EMBL" id="USN14040.1"/>
    </source>
</evidence>
<proteinExistence type="predicted"/>
<evidence type="ECO:0000313" key="2">
    <source>
        <dbReference type="Proteomes" id="UP001056685"/>
    </source>
</evidence>
<name>A0A9E7MP88_9CAUD</name>
<dbReference type="InterPro" id="IPR006311">
    <property type="entry name" value="TAT_signal"/>
</dbReference>
<keyword evidence="2" id="KW-1185">Reference proteome</keyword>
<sequence>MNRRTLFKSAGAAAALSALPAAALAAVTSPMMRAVTFTQEAFRHEHASLAVDWINQVQADGYVIGQETWPIDVRVDLKDPRFEGELGQAWDSHNGYKAGLTGPRVKVFDGDVLVIEAEMYHYTGESLADDVPPVVMFTRHIKDVKALKAALPGQVRYDNSRLMAALEARAKARPPA</sequence>
<dbReference type="Proteomes" id="UP001056685">
    <property type="component" value="Segment"/>
</dbReference>
<organism evidence="1 2">
    <name type="scientific">Brevundimonas phage vB_BpoS-Kabachok</name>
    <dbReference type="NCBI Taxonomy" id="2948600"/>
    <lineage>
        <taxon>Viruses</taxon>
        <taxon>Duplodnaviria</taxon>
        <taxon>Heunggongvirae</taxon>
        <taxon>Uroviricota</taxon>
        <taxon>Caudoviricetes</taxon>
        <taxon>Jeanschmidtviridae</taxon>
        <taxon>Marchewkavirus</taxon>
        <taxon>Marchewkavirus kabachok</taxon>
    </lineage>
</organism>
<reference evidence="1" key="1">
    <citation type="submission" date="2022-05" db="EMBL/GenBank/DDBJ databases">
        <authorList>
            <person name="Friedrich I."/>
            <person name="Poehlein A."/>
            <person name="Schneider D."/>
            <person name="Hertel R."/>
            <person name="Daniel R."/>
        </authorList>
    </citation>
    <scope>NUCLEOTIDE SEQUENCE</scope>
</reference>
<dbReference type="PROSITE" id="PS51318">
    <property type="entry name" value="TAT"/>
    <property type="match status" value="1"/>
</dbReference>
<dbReference type="EMBL" id="ON529852">
    <property type="protein sequence ID" value="USN14040.1"/>
    <property type="molecule type" value="Genomic_DNA"/>
</dbReference>
<protein>
    <submittedName>
        <fullName evidence="1">Uncharacterized protein</fullName>
    </submittedName>
</protein>